<organism evidence="3 4">
    <name type="scientific">Candidatus Uhrbacteria bacterium CG_4_9_14_3_um_filter_41_35</name>
    <dbReference type="NCBI Taxonomy" id="1975034"/>
    <lineage>
        <taxon>Bacteria</taxon>
        <taxon>Candidatus Uhriibacteriota</taxon>
    </lineage>
</organism>
<evidence type="ECO:0000256" key="2">
    <source>
        <dbReference type="HAMAP-Rule" id="MF_00048"/>
    </source>
</evidence>
<dbReference type="InterPro" id="IPR011856">
    <property type="entry name" value="tRNA_endonuc-like_dom_sf"/>
</dbReference>
<proteinExistence type="inferred from homology"/>
<dbReference type="Pfam" id="PF02021">
    <property type="entry name" value="UPF0102"/>
    <property type="match status" value="1"/>
</dbReference>
<name>A0A2M7XGA5_9BACT</name>
<dbReference type="EMBL" id="PFWT01000006">
    <property type="protein sequence ID" value="PJA46901.1"/>
    <property type="molecule type" value="Genomic_DNA"/>
</dbReference>
<dbReference type="NCBIfam" id="TIGR00252">
    <property type="entry name" value="YraN family protein"/>
    <property type="match status" value="1"/>
</dbReference>
<dbReference type="PANTHER" id="PTHR34039:SF1">
    <property type="entry name" value="UPF0102 PROTEIN YRAN"/>
    <property type="match status" value="1"/>
</dbReference>
<accession>A0A2M7XGA5</accession>
<comment type="caution">
    <text evidence="3">The sequence shown here is derived from an EMBL/GenBank/DDBJ whole genome shotgun (WGS) entry which is preliminary data.</text>
</comment>
<dbReference type="InterPro" id="IPR011335">
    <property type="entry name" value="Restrct_endonuc-II-like"/>
</dbReference>
<reference evidence="4" key="1">
    <citation type="submission" date="2017-09" db="EMBL/GenBank/DDBJ databases">
        <title>Depth-based differentiation of microbial function through sediment-hosted aquifers and enrichment of novel symbionts in the deep terrestrial subsurface.</title>
        <authorList>
            <person name="Probst A.J."/>
            <person name="Ladd B."/>
            <person name="Jarett J.K."/>
            <person name="Geller-Mcgrath D.E."/>
            <person name="Sieber C.M.K."/>
            <person name="Emerson J.B."/>
            <person name="Anantharaman K."/>
            <person name="Thomas B.C."/>
            <person name="Malmstrom R."/>
            <person name="Stieglmeier M."/>
            <person name="Klingl A."/>
            <person name="Woyke T."/>
            <person name="Ryan C.M."/>
            <person name="Banfield J.F."/>
        </authorList>
    </citation>
    <scope>NUCLEOTIDE SEQUENCE [LARGE SCALE GENOMIC DNA]</scope>
</reference>
<dbReference type="SUPFAM" id="SSF52980">
    <property type="entry name" value="Restriction endonuclease-like"/>
    <property type="match status" value="1"/>
</dbReference>
<dbReference type="HAMAP" id="MF_00048">
    <property type="entry name" value="UPF0102"/>
    <property type="match status" value="1"/>
</dbReference>
<sequence length="118" mass="13448">MDLRRIFGNKAEDLTAKYLQNKGLKIIAKQYRSRFGEIDLIALDGSEVVFVEVKARKTSDFGFPEESVTASKIEKIIAVGDKFLKEKNWLLKPWRIDVVAITFGKTELEFNHIEGVGE</sequence>
<dbReference type="Proteomes" id="UP000231263">
    <property type="component" value="Unassembled WGS sequence"/>
</dbReference>
<dbReference type="Gene3D" id="3.40.1350.10">
    <property type="match status" value="1"/>
</dbReference>
<dbReference type="NCBIfam" id="NF009150">
    <property type="entry name" value="PRK12497.1-3"/>
    <property type="match status" value="1"/>
</dbReference>
<evidence type="ECO:0000313" key="3">
    <source>
        <dbReference type="EMBL" id="PJA46901.1"/>
    </source>
</evidence>
<evidence type="ECO:0000313" key="4">
    <source>
        <dbReference type="Proteomes" id="UP000231263"/>
    </source>
</evidence>
<dbReference type="GO" id="GO:0003676">
    <property type="term" value="F:nucleic acid binding"/>
    <property type="evidence" value="ECO:0007669"/>
    <property type="project" value="InterPro"/>
</dbReference>
<evidence type="ECO:0000256" key="1">
    <source>
        <dbReference type="ARBA" id="ARBA00006738"/>
    </source>
</evidence>
<comment type="similarity">
    <text evidence="1 2">Belongs to the UPF0102 family.</text>
</comment>
<dbReference type="NCBIfam" id="NF009154">
    <property type="entry name" value="PRK12497.3-3"/>
    <property type="match status" value="1"/>
</dbReference>
<dbReference type="AlphaFoldDB" id="A0A2M7XGA5"/>
<protein>
    <recommendedName>
        <fullName evidence="2">UPF0102 protein CO173_00725</fullName>
    </recommendedName>
</protein>
<dbReference type="InterPro" id="IPR003509">
    <property type="entry name" value="UPF0102_YraN-like"/>
</dbReference>
<gene>
    <name evidence="3" type="ORF">CO173_00725</name>
</gene>
<dbReference type="CDD" id="cd20736">
    <property type="entry name" value="PoNe_Nuclease"/>
    <property type="match status" value="1"/>
</dbReference>
<dbReference type="PANTHER" id="PTHR34039">
    <property type="entry name" value="UPF0102 PROTEIN YRAN"/>
    <property type="match status" value="1"/>
</dbReference>